<evidence type="ECO:0000313" key="2">
    <source>
        <dbReference type="EMBL" id="PFG43801.1"/>
    </source>
</evidence>
<reference evidence="2 3" key="1">
    <citation type="submission" date="2017-10" db="EMBL/GenBank/DDBJ databases">
        <title>Sequencing the genomes of 1000 actinobacteria strains.</title>
        <authorList>
            <person name="Klenk H.-P."/>
        </authorList>
    </citation>
    <scope>NUCLEOTIDE SEQUENCE [LARGE SCALE GENOMIC DNA]</scope>
    <source>
        <strain evidence="2 3">DSM 21863</strain>
    </source>
</reference>
<dbReference type="EMBL" id="PDJJ01000001">
    <property type="protein sequence ID" value="PFG43801.1"/>
    <property type="molecule type" value="Genomic_DNA"/>
</dbReference>
<keyword evidence="3" id="KW-1185">Reference proteome</keyword>
<name>A0A2A9EZ29_9MICO</name>
<proteinExistence type="predicted"/>
<accession>A0A2A9EZ29</accession>
<sequence length="318" mass="34871">MADEWDIATGTITTRSEVSARFGGSIQGGIEPSARTPNIMVYSDPAVGRRHGYNFDGFAADGAFYYTGEGQTGDQRESSRGNQAIIKHAQDGRALRVFDALSTPAGMRGGKRQRYLGEFRLDPRNPFRREDVHSNGQLRTVLVFRLIPLSAEDPESGVVLADVPDTRLLQEFVPAESNEVRAFDVKAREAGVAERREAELMAELEAILGKRGHEVGRLRLHVPKSSTRLLTDTYDATARVLYEAKATGARVAVRQAIGQLLDYRRFAEQPVTCTVVLPAAPATDLVELVHDVGFELVVRGRSGNLVRVAPNGVESDLR</sequence>
<feature type="domain" description="ScoMcrA-like SRA" evidence="1">
    <location>
        <begin position="12"/>
        <end position="155"/>
    </location>
</feature>
<dbReference type="Pfam" id="PF26348">
    <property type="entry name" value="SRA_ScoMcrA"/>
    <property type="match status" value="1"/>
</dbReference>
<evidence type="ECO:0000313" key="3">
    <source>
        <dbReference type="Proteomes" id="UP000224130"/>
    </source>
</evidence>
<dbReference type="InterPro" id="IPR058712">
    <property type="entry name" value="SRA_ScoMcrA"/>
</dbReference>
<dbReference type="Proteomes" id="UP000224130">
    <property type="component" value="Unassembled WGS sequence"/>
</dbReference>
<dbReference type="AlphaFoldDB" id="A0A2A9EZ29"/>
<gene>
    <name evidence="2" type="ORF">ATJ88_2511</name>
</gene>
<evidence type="ECO:0000259" key="1">
    <source>
        <dbReference type="Pfam" id="PF26348"/>
    </source>
</evidence>
<protein>
    <recommendedName>
        <fullName evidence="1">ScoMcrA-like SRA domain-containing protein</fullName>
    </recommendedName>
</protein>
<dbReference type="OrthoDB" id="4939521at2"/>
<dbReference type="RefSeq" id="WP_141538683.1">
    <property type="nucleotide sequence ID" value="NZ_PDJJ01000001.1"/>
</dbReference>
<comment type="caution">
    <text evidence="2">The sequence shown here is derived from an EMBL/GenBank/DDBJ whole genome shotgun (WGS) entry which is preliminary data.</text>
</comment>
<organism evidence="2 3">
    <name type="scientific">Isoptericola jiangsuensis</name>
    <dbReference type="NCBI Taxonomy" id="548579"/>
    <lineage>
        <taxon>Bacteria</taxon>
        <taxon>Bacillati</taxon>
        <taxon>Actinomycetota</taxon>
        <taxon>Actinomycetes</taxon>
        <taxon>Micrococcales</taxon>
        <taxon>Promicromonosporaceae</taxon>
        <taxon>Isoptericola</taxon>
    </lineage>
</organism>